<gene>
    <name evidence="2" type="ORF">Cop2CBH44_28170</name>
</gene>
<evidence type="ECO:0000256" key="1">
    <source>
        <dbReference type="ARBA" id="ARBA00022679"/>
    </source>
</evidence>
<dbReference type="Pfam" id="PF04488">
    <property type="entry name" value="Gly_transf_sug"/>
    <property type="match status" value="1"/>
</dbReference>
<dbReference type="SUPFAM" id="SSF53448">
    <property type="entry name" value="Nucleotide-diphospho-sugar transferases"/>
    <property type="match status" value="1"/>
</dbReference>
<proteinExistence type="predicted"/>
<dbReference type="InterPro" id="IPR007577">
    <property type="entry name" value="GlycoTrfase_DXD_sugar-bd_CS"/>
</dbReference>
<evidence type="ECO:0000313" key="2">
    <source>
        <dbReference type="EMBL" id="BCI64464.1"/>
    </source>
</evidence>
<dbReference type="AlphaFoldDB" id="A0A7G1I165"/>
<dbReference type="RefSeq" id="WP_200755065.1">
    <property type="nucleotide sequence ID" value="NZ_AP023322.1"/>
</dbReference>
<dbReference type="Gene3D" id="3.90.550.20">
    <property type="match status" value="1"/>
</dbReference>
<dbReference type="InterPro" id="IPR051706">
    <property type="entry name" value="Glycosyltransferase_domain"/>
</dbReference>
<dbReference type="InterPro" id="IPR029044">
    <property type="entry name" value="Nucleotide-diphossugar_trans"/>
</dbReference>
<dbReference type="KEGG" id="copr:Cop2CBH44_28170"/>
<keyword evidence="3" id="KW-1185">Reference proteome</keyword>
<keyword evidence="1 2" id="KW-0808">Transferase</keyword>
<organism evidence="2 3">
    <name type="scientific">Coprobacter secundus subsp. similis</name>
    <dbReference type="NCBI Taxonomy" id="2751153"/>
    <lineage>
        <taxon>Bacteria</taxon>
        <taxon>Pseudomonadati</taxon>
        <taxon>Bacteroidota</taxon>
        <taxon>Bacteroidia</taxon>
        <taxon>Bacteroidales</taxon>
        <taxon>Barnesiellaceae</taxon>
        <taxon>Coprobacter</taxon>
    </lineage>
</organism>
<reference evidence="3" key="1">
    <citation type="submission" date="2020-07" db="EMBL/GenBank/DDBJ databases">
        <title>Complete genome sequencing of Coprobacter sp. strain 2CBH44.</title>
        <authorList>
            <person name="Sakamoto M."/>
            <person name="Murakami T."/>
            <person name="Mori H."/>
        </authorList>
    </citation>
    <scope>NUCLEOTIDE SEQUENCE [LARGE SCALE GENOMIC DNA]</scope>
    <source>
        <strain evidence="3">2CBH44</strain>
    </source>
</reference>
<protein>
    <submittedName>
        <fullName evidence="2">Glycosyl transferase</fullName>
    </submittedName>
</protein>
<dbReference type="GO" id="GO:0051999">
    <property type="term" value="P:mannosyl-inositol phosphorylceramide biosynthetic process"/>
    <property type="evidence" value="ECO:0007669"/>
    <property type="project" value="TreeGrafter"/>
</dbReference>
<dbReference type="GO" id="GO:0016020">
    <property type="term" value="C:membrane"/>
    <property type="evidence" value="ECO:0007669"/>
    <property type="project" value="GOC"/>
</dbReference>
<name>A0A7G1I165_9BACT</name>
<dbReference type="GO" id="GO:0000030">
    <property type="term" value="F:mannosyltransferase activity"/>
    <property type="evidence" value="ECO:0007669"/>
    <property type="project" value="TreeGrafter"/>
</dbReference>
<evidence type="ECO:0000313" key="3">
    <source>
        <dbReference type="Proteomes" id="UP000594042"/>
    </source>
</evidence>
<accession>A0A7G1I165</accession>
<dbReference type="Proteomes" id="UP000594042">
    <property type="component" value="Chromosome"/>
</dbReference>
<sequence length="262" mass="31283">MPNKIPKIIHYCWLSGEEKPAFIQKCISSWKKVMPDYEIWCWDTKRFDIHSVKFVEEAYNVKKWAFAADYIRLYALYHYGGIYLDSDVLVFQKFDKFLHNSAFTSIESYFYGKKENDYWIESAILGAEKGNLFIKECMEYYSNRNFILENGTYDQSIICHIIANIAEKKYGFKKYIFTDTPLYLKDNIMTLYPPYIFSHDKGDIRKKTCAIHMYKGSWRDEKGKENKYLSIIRKIGVILFNEKNWGIIYFKIKKIAALFRKP</sequence>
<dbReference type="PANTHER" id="PTHR32385:SF15">
    <property type="entry name" value="INOSITOL PHOSPHOCERAMIDE MANNOSYLTRANSFERASE 1"/>
    <property type="match status" value="1"/>
</dbReference>
<dbReference type="PANTHER" id="PTHR32385">
    <property type="entry name" value="MANNOSYL PHOSPHORYLINOSITOL CERAMIDE SYNTHASE"/>
    <property type="match status" value="1"/>
</dbReference>
<dbReference type="EMBL" id="AP023322">
    <property type="protein sequence ID" value="BCI64464.1"/>
    <property type="molecule type" value="Genomic_DNA"/>
</dbReference>